<dbReference type="EMBL" id="JAROCF010000001">
    <property type="protein sequence ID" value="MDN4614681.1"/>
    <property type="molecule type" value="Genomic_DNA"/>
</dbReference>
<sequence>MTATEETTAAQPRPRRRLRRVLLWTLIPLAVIVVLLIVADVAVRAYAEQRAASEIEKNLPADVKGDVAVHIGGVSVIQQYLTGSFDRVELDAPHLTAKGAPVSANVVASGVPADFSKPVSSATGTFVISQDSLNKLVEIPGATGDITLGDGTVGYDGSIDLLGLPVGYTVTAKPEAAGDQVLLQPVDASLTTGKDNVDLTRLVKAITDRGPFPVCAAQYLPDGVQVSDIAVTKGQATVTFTAKDFTLDEQFLNSKGSCS</sequence>
<evidence type="ECO:0000313" key="3">
    <source>
        <dbReference type="Proteomes" id="UP001174208"/>
    </source>
</evidence>
<name>A0ABT8KB74_9MICO</name>
<gene>
    <name evidence="2" type="ORF">P5G50_09470</name>
</gene>
<accession>A0ABT8KB74</accession>
<comment type="caution">
    <text evidence="2">The sequence shown here is derived from an EMBL/GenBank/DDBJ whole genome shotgun (WGS) entry which is preliminary data.</text>
</comment>
<feature type="transmembrane region" description="Helical" evidence="1">
    <location>
        <begin position="21"/>
        <end position="43"/>
    </location>
</feature>
<keyword evidence="1" id="KW-0472">Membrane</keyword>
<protein>
    <submittedName>
        <fullName evidence="2">DUF2993 domain-containing protein</fullName>
    </submittedName>
</protein>
<organism evidence="2 3">
    <name type="scientific">Leifsonia williamsii</name>
    <dbReference type="NCBI Taxonomy" id="3035919"/>
    <lineage>
        <taxon>Bacteria</taxon>
        <taxon>Bacillati</taxon>
        <taxon>Actinomycetota</taxon>
        <taxon>Actinomycetes</taxon>
        <taxon>Micrococcales</taxon>
        <taxon>Microbacteriaceae</taxon>
        <taxon>Leifsonia</taxon>
    </lineage>
</organism>
<reference evidence="2" key="1">
    <citation type="submission" date="2023-06" db="EMBL/GenBank/DDBJ databases">
        <title>MT1 and MT2 Draft Genomes of Novel Species.</title>
        <authorList>
            <person name="Venkateswaran K."/>
        </authorList>
    </citation>
    <scope>NUCLEOTIDE SEQUENCE</scope>
    <source>
        <strain evidence="2">F6_8S_P_1B</strain>
    </source>
</reference>
<keyword evidence="1" id="KW-1133">Transmembrane helix</keyword>
<dbReference type="Pfam" id="PF11209">
    <property type="entry name" value="LmeA"/>
    <property type="match status" value="1"/>
</dbReference>
<evidence type="ECO:0000313" key="2">
    <source>
        <dbReference type="EMBL" id="MDN4614681.1"/>
    </source>
</evidence>
<evidence type="ECO:0000256" key="1">
    <source>
        <dbReference type="SAM" id="Phobius"/>
    </source>
</evidence>
<proteinExistence type="predicted"/>
<keyword evidence="3" id="KW-1185">Reference proteome</keyword>
<dbReference type="RefSeq" id="WP_301210718.1">
    <property type="nucleotide sequence ID" value="NZ_JAROCF010000001.1"/>
</dbReference>
<keyword evidence="1" id="KW-0812">Transmembrane</keyword>
<dbReference type="Proteomes" id="UP001174208">
    <property type="component" value="Unassembled WGS sequence"/>
</dbReference>
<dbReference type="InterPro" id="IPR021373">
    <property type="entry name" value="DUF2993"/>
</dbReference>